<dbReference type="Gene3D" id="1.20.120.1220">
    <property type="match status" value="1"/>
</dbReference>
<sequence length="242" mass="25075">MSSTFITANFLIGLGAGWAIGEAGRWLLARRGLTPPGESPAAGEAAAGQGASGHALRWPGRLAANSAAAFGTAVLFALMYMRFGFTGAWGIGLLLSALSVLVTYTDLAARIIPNGIVLLFGGALLVAAPFISGEPLWVHLLGLVCGGLLLLLLSALTLGRGVGMGDVKLLCILGAVVGFPGVLILLFLASLLGMSVGLTQMIWRGRGHRTIAFGPYLTAAALIVHAYGKEIIHWYMTSVVHL</sequence>
<dbReference type="InterPro" id="IPR014032">
    <property type="entry name" value="Peptidase_A24A_bac"/>
</dbReference>
<name>A0A3Q9I6C9_9BACL</name>
<evidence type="ECO:0000256" key="1">
    <source>
        <dbReference type="ARBA" id="ARBA00005801"/>
    </source>
</evidence>
<dbReference type="GO" id="GO:0006465">
    <property type="term" value="P:signal peptide processing"/>
    <property type="evidence" value="ECO:0007669"/>
    <property type="project" value="TreeGrafter"/>
</dbReference>
<feature type="transmembrane region" description="Helical" evidence="3">
    <location>
        <begin position="111"/>
        <end position="131"/>
    </location>
</feature>
<dbReference type="OrthoDB" id="9789291at2"/>
<feature type="transmembrane region" description="Helical" evidence="3">
    <location>
        <begin position="137"/>
        <end position="158"/>
    </location>
</feature>
<evidence type="ECO:0000256" key="3">
    <source>
        <dbReference type="SAM" id="Phobius"/>
    </source>
</evidence>
<feature type="transmembrane region" description="Helical" evidence="3">
    <location>
        <begin position="211"/>
        <end position="228"/>
    </location>
</feature>
<dbReference type="GO" id="GO:0004190">
    <property type="term" value="F:aspartic-type endopeptidase activity"/>
    <property type="evidence" value="ECO:0007669"/>
    <property type="project" value="InterPro"/>
</dbReference>
<evidence type="ECO:0000259" key="4">
    <source>
        <dbReference type="Pfam" id="PF01478"/>
    </source>
</evidence>
<dbReference type="Pfam" id="PF01478">
    <property type="entry name" value="Peptidase_A24"/>
    <property type="match status" value="1"/>
</dbReference>
<dbReference type="PANTHER" id="PTHR30487">
    <property type="entry name" value="TYPE 4 PREPILIN-LIKE PROTEINS LEADER PEPTIDE-PROCESSING ENZYME"/>
    <property type="match status" value="1"/>
</dbReference>
<comment type="similarity">
    <text evidence="1 2">Belongs to the peptidase A24 family.</text>
</comment>
<accession>A0A3Q9I6C9</accession>
<dbReference type="InterPro" id="IPR050882">
    <property type="entry name" value="Prepilin_peptidase/N-MTase"/>
</dbReference>
<gene>
    <name evidence="5" type="ORF">EI981_02835</name>
</gene>
<evidence type="ECO:0000313" key="6">
    <source>
        <dbReference type="Proteomes" id="UP000270678"/>
    </source>
</evidence>
<dbReference type="PANTHER" id="PTHR30487:SF0">
    <property type="entry name" value="PREPILIN LEADER PEPTIDASE_N-METHYLTRANSFERASE-RELATED"/>
    <property type="match status" value="1"/>
</dbReference>
<dbReference type="AlphaFoldDB" id="A0A3Q9I6C9"/>
<feature type="transmembrane region" description="Helical" evidence="3">
    <location>
        <begin position="62"/>
        <end position="81"/>
    </location>
</feature>
<dbReference type="PRINTS" id="PR00864">
    <property type="entry name" value="PREPILNPTASE"/>
</dbReference>
<evidence type="ECO:0000313" key="5">
    <source>
        <dbReference type="EMBL" id="AZS13514.1"/>
    </source>
</evidence>
<feature type="transmembrane region" description="Helical" evidence="3">
    <location>
        <begin position="170"/>
        <end position="191"/>
    </location>
</feature>
<keyword evidence="3" id="KW-0472">Membrane</keyword>
<feature type="transmembrane region" description="Helical" evidence="3">
    <location>
        <begin position="6"/>
        <end position="28"/>
    </location>
</feature>
<dbReference type="GO" id="GO:0005886">
    <property type="term" value="C:plasma membrane"/>
    <property type="evidence" value="ECO:0007669"/>
    <property type="project" value="TreeGrafter"/>
</dbReference>
<keyword evidence="3" id="KW-1133">Transmembrane helix</keyword>
<proteinExistence type="inferred from homology"/>
<dbReference type="KEGG" id="plut:EI981_02835"/>
<dbReference type="EMBL" id="CP034346">
    <property type="protein sequence ID" value="AZS13514.1"/>
    <property type="molecule type" value="Genomic_DNA"/>
</dbReference>
<feature type="transmembrane region" description="Helical" evidence="3">
    <location>
        <begin position="87"/>
        <end position="104"/>
    </location>
</feature>
<dbReference type="Proteomes" id="UP000270678">
    <property type="component" value="Chromosome"/>
</dbReference>
<feature type="domain" description="Prepilin type IV endopeptidase peptidase" evidence="4">
    <location>
        <begin position="94"/>
        <end position="197"/>
    </location>
</feature>
<organism evidence="5 6">
    <name type="scientific">Paenibacillus lutimineralis</name>
    <dbReference type="NCBI Taxonomy" id="2707005"/>
    <lineage>
        <taxon>Bacteria</taxon>
        <taxon>Bacillati</taxon>
        <taxon>Bacillota</taxon>
        <taxon>Bacilli</taxon>
        <taxon>Bacillales</taxon>
        <taxon>Paenibacillaceae</taxon>
        <taxon>Paenibacillus</taxon>
    </lineage>
</organism>
<dbReference type="InterPro" id="IPR000045">
    <property type="entry name" value="Prepilin_IV_endopep_pep"/>
</dbReference>
<keyword evidence="3" id="KW-0812">Transmembrane</keyword>
<evidence type="ECO:0000256" key="2">
    <source>
        <dbReference type="RuleBase" id="RU003793"/>
    </source>
</evidence>
<protein>
    <recommendedName>
        <fullName evidence="4">Prepilin type IV endopeptidase peptidase domain-containing protein</fullName>
    </recommendedName>
</protein>
<keyword evidence="6" id="KW-1185">Reference proteome</keyword>
<reference evidence="6" key="1">
    <citation type="submission" date="2018-12" db="EMBL/GenBank/DDBJ databases">
        <title>Complete genome sequence of Paenibacillus sp. MBLB1234.</title>
        <authorList>
            <person name="Nam Y.-D."/>
            <person name="Kang J."/>
            <person name="Chung W.-H."/>
            <person name="Park Y.S."/>
        </authorList>
    </citation>
    <scope>NUCLEOTIDE SEQUENCE [LARGE SCALE GENOMIC DNA]</scope>
    <source>
        <strain evidence="6">MBLB1234</strain>
    </source>
</reference>